<dbReference type="EMBL" id="CYSF01000009">
    <property type="protein sequence ID" value="CUH84815.1"/>
    <property type="molecule type" value="Genomic_DNA"/>
</dbReference>
<accession>A0A0P1HCW4</accession>
<name>A0A0P1HCW4_9RHOB</name>
<organism evidence="2 3">
    <name type="scientific">Thalassovita mediterranea</name>
    <dbReference type="NCBI Taxonomy" id="340021"/>
    <lineage>
        <taxon>Bacteria</taxon>
        <taxon>Pseudomonadati</taxon>
        <taxon>Pseudomonadota</taxon>
        <taxon>Alphaproteobacteria</taxon>
        <taxon>Rhodobacterales</taxon>
        <taxon>Roseobacteraceae</taxon>
        <taxon>Thalassovita</taxon>
    </lineage>
</organism>
<sequence>MIAIGNGTPDGWEVAQFTSADLVALGDYGPRYHLRGLLRGQQGSEVEMADLWPVGSYVVLLDGTAQQLGLAANTRGLAQHFRIGPARRGYDDPSFVHEVHAFAGRGLRPYAPVHLRAAAANGDLMIRWIRRTRIDGDSWDGLDVPLGEEREQYLLRVLDGSTVVREVVIDQTEWAYTAAEQALNGGVTDRVVEVRQISASYGAGAAARLTLG</sequence>
<dbReference type="Proteomes" id="UP000051681">
    <property type="component" value="Unassembled WGS sequence"/>
</dbReference>
<dbReference type="InterPro" id="IPR056490">
    <property type="entry name" value="Rcc01698_C"/>
</dbReference>
<reference evidence="2 3" key="1">
    <citation type="submission" date="2015-09" db="EMBL/GenBank/DDBJ databases">
        <authorList>
            <consortium name="Swine Surveillance"/>
        </authorList>
    </citation>
    <scope>NUCLEOTIDE SEQUENCE [LARGE SCALE GENOMIC DNA]</scope>
    <source>
        <strain evidence="2 3">CECT 8383</strain>
    </source>
</reference>
<proteinExistence type="predicted"/>
<feature type="domain" description="Rcc01698-like C-terminal" evidence="1">
    <location>
        <begin position="2"/>
        <end position="59"/>
    </location>
</feature>
<gene>
    <name evidence="2" type="ORF">TM5383_02033</name>
</gene>
<keyword evidence="3" id="KW-1185">Reference proteome</keyword>
<evidence type="ECO:0000259" key="1">
    <source>
        <dbReference type="Pfam" id="PF23666"/>
    </source>
</evidence>
<evidence type="ECO:0000313" key="2">
    <source>
        <dbReference type="EMBL" id="CUH84815.1"/>
    </source>
</evidence>
<protein>
    <recommendedName>
        <fullName evidence="1">Rcc01698-like C-terminal domain-containing protein</fullName>
    </recommendedName>
</protein>
<dbReference type="AlphaFoldDB" id="A0A0P1HCW4"/>
<dbReference type="STRING" id="340021.TM5383_02033"/>
<evidence type="ECO:0000313" key="3">
    <source>
        <dbReference type="Proteomes" id="UP000051681"/>
    </source>
</evidence>
<dbReference type="Pfam" id="PF23666">
    <property type="entry name" value="Rcc01698_C"/>
    <property type="match status" value="1"/>
</dbReference>